<proteinExistence type="predicted"/>
<dbReference type="Proteomes" id="UP001159405">
    <property type="component" value="Unassembled WGS sequence"/>
</dbReference>
<accession>A0ABN8P2D8</accession>
<evidence type="ECO:0000256" key="1">
    <source>
        <dbReference type="SAM" id="MobiDB-lite"/>
    </source>
</evidence>
<comment type="caution">
    <text evidence="2">The sequence shown here is derived from an EMBL/GenBank/DDBJ whole genome shotgun (WGS) entry which is preliminary data.</text>
</comment>
<feature type="region of interest" description="Disordered" evidence="1">
    <location>
        <begin position="116"/>
        <end position="145"/>
    </location>
</feature>
<evidence type="ECO:0000313" key="2">
    <source>
        <dbReference type="EMBL" id="CAH3130498.1"/>
    </source>
</evidence>
<dbReference type="EMBL" id="CALNXK010000048">
    <property type="protein sequence ID" value="CAH3130498.1"/>
    <property type="molecule type" value="Genomic_DNA"/>
</dbReference>
<organism evidence="2 3">
    <name type="scientific">Porites lobata</name>
    <dbReference type="NCBI Taxonomy" id="104759"/>
    <lineage>
        <taxon>Eukaryota</taxon>
        <taxon>Metazoa</taxon>
        <taxon>Cnidaria</taxon>
        <taxon>Anthozoa</taxon>
        <taxon>Hexacorallia</taxon>
        <taxon>Scleractinia</taxon>
        <taxon>Fungiina</taxon>
        <taxon>Poritidae</taxon>
        <taxon>Porites</taxon>
    </lineage>
</organism>
<gene>
    <name evidence="2" type="ORF">PLOB_00034693</name>
</gene>
<reference evidence="2 3" key="1">
    <citation type="submission" date="2022-05" db="EMBL/GenBank/DDBJ databases">
        <authorList>
            <consortium name="Genoscope - CEA"/>
            <person name="William W."/>
        </authorList>
    </citation>
    <scope>NUCLEOTIDE SEQUENCE [LARGE SCALE GENOMIC DNA]</scope>
</reference>
<sequence>MAEGHDISGSDNGAVGEPDTELYQLKLDGSDWQYLQLNGERLIWTSDLESLKNFVENCLQQQGKWTSPGGNNKQFKSCNDKLVITWYFKKQLTLVFQGQDGPFLKEKLFKLVQDKPEMTTDSPNRPTSQNENQQTTDNGADSGSENSLFAELRDIKYSLTVLKKQVDDNTSSLSRYPQ</sequence>
<keyword evidence="3" id="KW-1185">Reference proteome</keyword>
<feature type="compositionally biased region" description="Polar residues" evidence="1">
    <location>
        <begin position="119"/>
        <end position="145"/>
    </location>
</feature>
<evidence type="ECO:0000313" key="3">
    <source>
        <dbReference type="Proteomes" id="UP001159405"/>
    </source>
</evidence>
<protein>
    <submittedName>
        <fullName evidence="2">Uncharacterized protein</fullName>
    </submittedName>
</protein>
<name>A0ABN8P2D8_9CNID</name>
<feature type="non-terminal residue" evidence="2">
    <location>
        <position position="178"/>
    </location>
</feature>